<protein>
    <recommendedName>
        <fullName evidence="5">Holin</fullName>
    </recommendedName>
</protein>
<feature type="coiled-coil region" evidence="1">
    <location>
        <begin position="12"/>
        <end position="77"/>
    </location>
</feature>
<evidence type="ECO:0008006" key="5">
    <source>
        <dbReference type="Google" id="ProtNLM"/>
    </source>
</evidence>
<keyword evidence="2" id="KW-0812">Transmembrane</keyword>
<dbReference type="RefSeq" id="WP_253053736.1">
    <property type="nucleotide sequence ID" value="NZ_JAMXWN010000005.1"/>
</dbReference>
<evidence type="ECO:0000256" key="2">
    <source>
        <dbReference type="SAM" id="Phobius"/>
    </source>
</evidence>
<evidence type="ECO:0000256" key="1">
    <source>
        <dbReference type="SAM" id="Coils"/>
    </source>
</evidence>
<keyword evidence="1" id="KW-0175">Coiled coil</keyword>
<dbReference type="Proteomes" id="UP001596267">
    <property type="component" value="Unassembled WGS sequence"/>
</dbReference>
<evidence type="ECO:0000313" key="3">
    <source>
        <dbReference type="EMBL" id="MFC6385118.1"/>
    </source>
</evidence>
<sequence length="109" mass="12332">MEVGDDRVWAMLLQIRQELSELKGELKGFNASVAKIDEADARSRKALAIAMEGQHDLQEVKADIEQHKENQARREDKLQADRVSTRRWLVGVLLSVVGLIVTVLISLFH</sequence>
<name>A0ABW1W960_9BACL</name>
<gene>
    <name evidence="3" type="ORF">ACFP7A_00765</name>
</gene>
<keyword evidence="2" id="KW-0472">Membrane</keyword>
<keyword evidence="2" id="KW-1133">Transmembrane helix</keyword>
<keyword evidence="4" id="KW-1185">Reference proteome</keyword>
<organism evidence="3 4">
    <name type="scientific">Sporolactobacillus kofuensis</name>
    <dbReference type="NCBI Taxonomy" id="269672"/>
    <lineage>
        <taxon>Bacteria</taxon>
        <taxon>Bacillati</taxon>
        <taxon>Bacillota</taxon>
        <taxon>Bacilli</taxon>
        <taxon>Bacillales</taxon>
        <taxon>Sporolactobacillaceae</taxon>
        <taxon>Sporolactobacillus</taxon>
    </lineage>
</organism>
<feature type="transmembrane region" description="Helical" evidence="2">
    <location>
        <begin position="88"/>
        <end position="108"/>
    </location>
</feature>
<dbReference type="EMBL" id="JBHSTQ010000001">
    <property type="protein sequence ID" value="MFC6385118.1"/>
    <property type="molecule type" value="Genomic_DNA"/>
</dbReference>
<comment type="caution">
    <text evidence="3">The sequence shown here is derived from an EMBL/GenBank/DDBJ whole genome shotgun (WGS) entry which is preliminary data.</text>
</comment>
<evidence type="ECO:0000313" key="4">
    <source>
        <dbReference type="Proteomes" id="UP001596267"/>
    </source>
</evidence>
<proteinExistence type="predicted"/>
<accession>A0ABW1W960</accession>
<reference evidence="4" key="1">
    <citation type="journal article" date="2019" name="Int. J. Syst. Evol. Microbiol.">
        <title>The Global Catalogue of Microorganisms (GCM) 10K type strain sequencing project: providing services to taxonomists for standard genome sequencing and annotation.</title>
        <authorList>
            <consortium name="The Broad Institute Genomics Platform"/>
            <consortium name="The Broad Institute Genome Sequencing Center for Infectious Disease"/>
            <person name="Wu L."/>
            <person name="Ma J."/>
        </authorList>
    </citation>
    <scope>NUCLEOTIDE SEQUENCE [LARGE SCALE GENOMIC DNA]</scope>
    <source>
        <strain evidence="4">CCUG 42001</strain>
    </source>
</reference>